<protein>
    <submittedName>
        <fullName evidence="2">Uncharacterized protein</fullName>
    </submittedName>
</protein>
<evidence type="ECO:0000313" key="2">
    <source>
        <dbReference type="EMBL" id="CAK0812688.1"/>
    </source>
</evidence>
<feature type="compositionally biased region" description="Polar residues" evidence="1">
    <location>
        <begin position="189"/>
        <end position="198"/>
    </location>
</feature>
<feature type="region of interest" description="Disordered" evidence="1">
    <location>
        <begin position="152"/>
        <end position="219"/>
    </location>
</feature>
<name>A0ABN9R1T1_9DINO</name>
<feature type="compositionally biased region" description="Low complexity" evidence="1">
    <location>
        <begin position="164"/>
        <end position="177"/>
    </location>
</feature>
<organism evidence="2 3">
    <name type="scientific">Prorocentrum cordatum</name>
    <dbReference type="NCBI Taxonomy" id="2364126"/>
    <lineage>
        <taxon>Eukaryota</taxon>
        <taxon>Sar</taxon>
        <taxon>Alveolata</taxon>
        <taxon>Dinophyceae</taxon>
        <taxon>Prorocentrales</taxon>
        <taxon>Prorocentraceae</taxon>
        <taxon>Prorocentrum</taxon>
    </lineage>
</organism>
<gene>
    <name evidence="2" type="ORF">PCOR1329_LOCUS16927</name>
</gene>
<dbReference type="Proteomes" id="UP001189429">
    <property type="component" value="Unassembled WGS sequence"/>
</dbReference>
<evidence type="ECO:0000313" key="3">
    <source>
        <dbReference type="Proteomes" id="UP001189429"/>
    </source>
</evidence>
<feature type="region of interest" description="Disordered" evidence="1">
    <location>
        <begin position="56"/>
        <end position="136"/>
    </location>
</feature>
<sequence length="219" mass="23070">FSPLAHLRNLATPHVSYRLCRAVGASPTAQAGVAEEMEKLRAWALAAGCRWTPEASGRAAQRRARATGAPAPADRPALARGAWREGDGSSGERPSFKGRAGQGRDADAARWRSLGQAEKDGKPTLHRLRSAVTPAAQRSVRISVAGQFPPHLCVSHHQEGRGEPPAAVPRGDAAAPRGARHHSSCARPSVTSRLTQSLPRLPSAAASCSRTARPMDTAP</sequence>
<proteinExistence type="predicted"/>
<feature type="non-terminal residue" evidence="2">
    <location>
        <position position="219"/>
    </location>
</feature>
<accession>A0ABN9R1T1</accession>
<dbReference type="EMBL" id="CAUYUJ010005215">
    <property type="protein sequence ID" value="CAK0812688.1"/>
    <property type="molecule type" value="Genomic_DNA"/>
</dbReference>
<evidence type="ECO:0000256" key="1">
    <source>
        <dbReference type="SAM" id="MobiDB-lite"/>
    </source>
</evidence>
<keyword evidence="3" id="KW-1185">Reference proteome</keyword>
<reference evidence="2" key="1">
    <citation type="submission" date="2023-10" db="EMBL/GenBank/DDBJ databases">
        <authorList>
            <person name="Chen Y."/>
            <person name="Shah S."/>
            <person name="Dougan E. K."/>
            <person name="Thang M."/>
            <person name="Chan C."/>
        </authorList>
    </citation>
    <scope>NUCLEOTIDE SEQUENCE [LARGE SCALE GENOMIC DNA]</scope>
</reference>
<feature type="non-terminal residue" evidence="2">
    <location>
        <position position="1"/>
    </location>
</feature>
<comment type="caution">
    <text evidence="2">The sequence shown here is derived from an EMBL/GenBank/DDBJ whole genome shotgun (WGS) entry which is preliminary data.</text>
</comment>
<feature type="compositionally biased region" description="Low complexity" evidence="1">
    <location>
        <begin position="66"/>
        <end position="81"/>
    </location>
</feature>